<feature type="compositionally biased region" description="Basic and acidic residues" evidence="12">
    <location>
        <begin position="57"/>
        <end position="69"/>
    </location>
</feature>
<accession>A0ABN7SUU4</accession>
<comment type="function">
    <text evidence="10">Acts as a component of the essential kinetochore-associated NDC80 complex, which is required for chromosome segregation and spindle checkpoint activity.</text>
</comment>
<organism evidence="14 15">
    <name type="scientific">Oikopleura dioica</name>
    <name type="common">Tunicate</name>
    <dbReference type="NCBI Taxonomy" id="34765"/>
    <lineage>
        <taxon>Eukaryota</taxon>
        <taxon>Metazoa</taxon>
        <taxon>Chordata</taxon>
        <taxon>Tunicata</taxon>
        <taxon>Appendicularia</taxon>
        <taxon>Copelata</taxon>
        <taxon>Oikopleuridae</taxon>
        <taxon>Oikopleura</taxon>
    </lineage>
</organism>
<comment type="subunit">
    <text evidence="10">Component of the NDC80 complex.</text>
</comment>
<feature type="coiled-coil region" evidence="11">
    <location>
        <begin position="231"/>
        <end position="258"/>
    </location>
</feature>
<protein>
    <recommendedName>
        <fullName evidence="10">Kinetochore protein NDC80</fullName>
    </recommendedName>
</protein>
<evidence type="ECO:0000256" key="5">
    <source>
        <dbReference type="ARBA" id="ARBA00022838"/>
    </source>
</evidence>
<dbReference type="InterPro" id="IPR038273">
    <property type="entry name" value="Ndc80_sf"/>
</dbReference>
<dbReference type="Proteomes" id="UP001158576">
    <property type="component" value="Chromosome 1"/>
</dbReference>
<name>A0ABN7SUU4_OIKDI</name>
<evidence type="ECO:0000256" key="7">
    <source>
        <dbReference type="ARBA" id="ARBA00023242"/>
    </source>
</evidence>
<keyword evidence="2 10" id="KW-0158">Chromosome</keyword>
<evidence type="ECO:0000313" key="15">
    <source>
        <dbReference type="Proteomes" id="UP001158576"/>
    </source>
</evidence>
<keyword evidence="8 10" id="KW-0131">Cell cycle</keyword>
<feature type="domain" description="Kinetochore protein Ndc80 CH" evidence="13">
    <location>
        <begin position="50"/>
        <end position="180"/>
    </location>
</feature>
<keyword evidence="9 10" id="KW-0137">Centromere</keyword>
<feature type="compositionally biased region" description="Basic and acidic residues" evidence="12">
    <location>
        <begin position="1"/>
        <end position="12"/>
    </location>
</feature>
<evidence type="ECO:0000259" key="13">
    <source>
        <dbReference type="Pfam" id="PF03801"/>
    </source>
</evidence>
<evidence type="ECO:0000256" key="12">
    <source>
        <dbReference type="SAM" id="MobiDB-lite"/>
    </source>
</evidence>
<evidence type="ECO:0000256" key="1">
    <source>
        <dbReference type="ARBA" id="ARBA00007050"/>
    </source>
</evidence>
<keyword evidence="6 11" id="KW-0175">Coiled coil</keyword>
<reference evidence="14 15" key="1">
    <citation type="submission" date="2021-04" db="EMBL/GenBank/DDBJ databases">
        <authorList>
            <person name="Bliznina A."/>
        </authorList>
    </citation>
    <scope>NUCLEOTIDE SEQUENCE [LARGE SCALE GENOMIC DNA]</scope>
</reference>
<keyword evidence="5 10" id="KW-0995">Kinetochore</keyword>
<evidence type="ECO:0000256" key="3">
    <source>
        <dbReference type="ARBA" id="ARBA00022618"/>
    </source>
</evidence>
<proteinExistence type="inferred from homology"/>
<feature type="coiled-coil region" evidence="11">
    <location>
        <begin position="291"/>
        <end position="328"/>
    </location>
</feature>
<dbReference type="PANTHER" id="PTHR10643:SF2">
    <property type="entry name" value="KINETOCHORE PROTEIN NDC80 HOMOLOG"/>
    <property type="match status" value="1"/>
</dbReference>
<feature type="region of interest" description="Disordered" evidence="12">
    <location>
        <begin position="1"/>
        <end position="69"/>
    </location>
</feature>
<keyword evidence="3 10" id="KW-0132">Cell division</keyword>
<gene>
    <name evidence="14" type="ORF">OKIOD_LOCUS11287</name>
</gene>
<dbReference type="InterPro" id="IPR055260">
    <property type="entry name" value="Ndc80_CH"/>
</dbReference>
<keyword evidence="15" id="KW-1185">Reference proteome</keyword>
<sequence length="583" mass="67304">MYSRKSEFDGHRRLTSVRRSEFPGQGNRQPRESITADAYRLSIAGGQSTVKRPKSHASNDPRDLSKKQNQKEAIEKLQYFLIDQINFREVSIKELSTMSTGMFLEIFSALVRTVLGPHYLTSLQNGNGKMKPQEMIVETMRVLDYPIKLVKSSFQNLTKQTFPIALGVLDWLIELININQAAENASQDTEGLEDLIPIFEGYAAFAAKEGDVDEIIDQMCDERARVKERELELDEVDIDDAHRRLAEARLEVKDFKRAKLTCENDLVDLTKRIDDSSKYLAMTKYKTEKTVQEVKALREEETKQKEMIEQLKKDNSEIRERIGDQETAIEKKHRYNALLEEDQKWQESVAAQREDLGKIQVKVQRVRANARDILIEYNTAANSLREFSEKFKIQSSISANDSAMLEEKLKLVSEADQRCHQQISSLTSETDMLNFENDELEKQIQSEQDDQDFVQMQFDTRFKKSKVELKNVEEENAILKSRIQKTKETVINISADIEALQSDKTDLQRKLQDVKEEDSNATFAKDEDNSLIELLQAADEKKKDAEAQNKTVRGIFEREMTAVQTRIKRAEEIHELSKKNELN</sequence>
<evidence type="ECO:0000256" key="8">
    <source>
        <dbReference type="ARBA" id="ARBA00023306"/>
    </source>
</evidence>
<dbReference type="EMBL" id="OU015566">
    <property type="protein sequence ID" value="CAG5105863.1"/>
    <property type="molecule type" value="Genomic_DNA"/>
</dbReference>
<evidence type="ECO:0000256" key="2">
    <source>
        <dbReference type="ARBA" id="ARBA00022454"/>
    </source>
</evidence>
<evidence type="ECO:0000256" key="6">
    <source>
        <dbReference type="ARBA" id="ARBA00023054"/>
    </source>
</evidence>
<evidence type="ECO:0000256" key="10">
    <source>
        <dbReference type="RuleBase" id="RU368072"/>
    </source>
</evidence>
<comment type="similarity">
    <text evidence="1 10">Belongs to the NDC80/HEC1 family.</text>
</comment>
<evidence type="ECO:0000256" key="4">
    <source>
        <dbReference type="ARBA" id="ARBA00022776"/>
    </source>
</evidence>
<evidence type="ECO:0000256" key="11">
    <source>
        <dbReference type="SAM" id="Coils"/>
    </source>
</evidence>
<dbReference type="Pfam" id="PF03801">
    <property type="entry name" value="Ndc80_HEC"/>
    <property type="match status" value="1"/>
</dbReference>
<evidence type="ECO:0000256" key="9">
    <source>
        <dbReference type="ARBA" id="ARBA00023328"/>
    </source>
</evidence>
<keyword evidence="4 10" id="KW-0498">Mitosis</keyword>
<comment type="subcellular location">
    <subcellularLocation>
        <location evidence="10">Chromosome</location>
        <location evidence="10">Centromere</location>
        <location evidence="10">Kinetochore</location>
    </subcellularLocation>
    <subcellularLocation>
        <location evidence="10">Nucleus</location>
    </subcellularLocation>
</comment>
<feature type="coiled-coil region" evidence="11">
    <location>
        <begin position="423"/>
        <end position="517"/>
    </location>
</feature>
<dbReference type="Gene3D" id="1.10.418.30">
    <property type="entry name" value="Ncd80 complex, Ncd80 subunit"/>
    <property type="match status" value="1"/>
</dbReference>
<dbReference type="InterPro" id="IPR005550">
    <property type="entry name" value="Kinetochore_Ndc80"/>
</dbReference>
<evidence type="ECO:0000313" key="14">
    <source>
        <dbReference type="EMBL" id="CAG5105863.1"/>
    </source>
</evidence>
<keyword evidence="7 10" id="KW-0539">Nucleus</keyword>
<dbReference type="PANTHER" id="PTHR10643">
    <property type="entry name" value="KINETOCHORE PROTEIN NDC80"/>
    <property type="match status" value="1"/>
</dbReference>